<comment type="catalytic activity">
    <reaction evidence="2">
        <text>thiamine + H2O = 5-(2-hydroxyethyl)-4-methylthiazole + 4-amino-5-hydroxymethyl-2-methylpyrimidine + H(+)</text>
        <dbReference type="Rhea" id="RHEA:17509"/>
        <dbReference type="ChEBI" id="CHEBI:15377"/>
        <dbReference type="ChEBI" id="CHEBI:15378"/>
        <dbReference type="ChEBI" id="CHEBI:16892"/>
        <dbReference type="ChEBI" id="CHEBI:17957"/>
        <dbReference type="ChEBI" id="CHEBI:18385"/>
        <dbReference type="EC" id="3.5.99.2"/>
    </reaction>
</comment>
<reference evidence="4 5" key="1">
    <citation type="journal article" date="2017" name="BMC Genomics">
        <title>Comparative genomic and phylogenomic analyses of the Bifidobacteriaceae family.</title>
        <authorList>
            <person name="Lugli G.A."/>
            <person name="Milani C."/>
            <person name="Turroni F."/>
            <person name="Duranti S."/>
            <person name="Mancabelli L."/>
            <person name="Mangifesta M."/>
            <person name="Ferrario C."/>
            <person name="Modesto M."/>
            <person name="Mattarelli P."/>
            <person name="Jiri K."/>
            <person name="van Sinderen D."/>
            <person name="Ventura M."/>
        </authorList>
    </citation>
    <scope>NUCLEOTIDE SEQUENCE [LARGE SCALE GENOMIC DNA]</scope>
    <source>
        <strain evidence="4 5">LMG 28769</strain>
    </source>
</reference>
<dbReference type="InterPro" id="IPR016084">
    <property type="entry name" value="Haem_Oase-like_multi-hlx"/>
</dbReference>
<dbReference type="GO" id="GO:0009228">
    <property type="term" value="P:thiamine biosynthetic process"/>
    <property type="evidence" value="ECO:0007669"/>
    <property type="project" value="UniProtKB-KW"/>
</dbReference>
<dbReference type="GO" id="GO:0050334">
    <property type="term" value="F:thiaminase activity"/>
    <property type="evidence" value="ECO:0007669"/>
    <property type="project" value="UniProtKB-EC"/>
</dbReference>
<dbReference type="PANTHER" id="PTHR43198:SF2">
    <property type="entry name" value="SI:CH1073-67J19.1-RELATED"/>
    <property type="match status" value="1"/>
</dbReference>
<keyword evidence="5" id="KW-1185">Reference proteome</keyword>
<dbReference type="UniPathway" id="UPA00060"/>
<dbReference type="GO" id="GO:0005829">
    <property type="term" value="C:cytosol"/>
    <property type="evidence" value="ECO:0007669"/>
    <property type="project" value="TreeGrafter"/>
</dbReference>
<dbReference type="InterPro" id="IPR027574">
    <property type="entry name" value="Thiaminase_II"/>
</dbReference>
<comment type="catalytic activity">
    <reaction evidence="2">
        <text>4-amino-5-aminomethyl-2-methylpyrimidine + H2O = 4-amino-5-hydroxymethyl-2-methylpyrimidine + NH4(+)</text>
        <dbReference type="Rhea" id="RHEA:31799"/>
        <dbReference type="ChEBI" id="CHEBI:15377"/>
        <dbReference type="ChEBI" id="CHEBI:16892"/>
        <dbReference type="ChEBI" id="CHEBI:28938"/>
        <dbReference type="ChEBI" id="CHEBI:63416"/>
        <dbReference type="EC" id="3.5.99.2"/>
    </reaction>
</comment>
<feature type="domain" description="Thiaminase-2/PQQC" evidence="3">
    <location>
        <begin position="65"/>
        <end position="272"/>
    </location>
</feature>
<comment type="function">
    <text evidence="2">Catalyzes an amino-pyrimidine hydrolysis reaction at the C5' of the pyrimidine moiety of thiamine compounds, a reaction that is part of a thiamine salvage pathway.</text>
</comment>
<protein>
    <recommendedName>
        <fullName evidence="2">Aminopyrimidine aminohydrolase</fullName>
        <ecNumber evidence="2">3.5.99.2</ecNumber>
    </recommendedName>
</protein>
<dbReference type="PANTHER" id="PTHR43198">
    <property type="entry name" value="BIFUNCTIONAL TH2 PROTEIN"/>
    <property type="match status" value="1"/>
</dbReference>
<comment type="pathway">
    <text evidence="1 2">Cofactor biosynthesis; thiamine diphosphate biosynthesis.</text>
</comment>
<dbReference type="AlphaFoldDB" id="A0A261G1U8"/>
<dbReference type="Proteomes" id="UP000216451">
    <property type="component" value="Unassembled WGS sequence"/>
</dbReference>
<comment type="similarity">
    <text evidence="2">Belongs to the TenA family.</text>
</comment>
<dbReference type="RefSeq" id="WP_244568491.1">
    <property type="nucleotide sequence ID" value="NZ_JBDNSG010000011.1"/>
</dbReference>
<evidence type="ECO:0000313" key="4">
    <source>
        <dbReference type="EMBL" id="OZG65414.1"/>
    </source>
</evidence>
<gene>
    <name evidence="4" type="ORF">BAQU_1597</name>
</gene>
<dbReference type="SUPFAM" id="SSF48613">
    <property type="entry name" value="Heme oxygenase-like"/>
    <property type="match status" value="1"/>
</dbReference>
<name>A0A261G1U8_9BIFI</name>
<evidence type="ECO:0000256" key="2">
    <source>
        <dbReference type="RuleBase" id="RU363093"/>
    </source>
</evidence>
<accession>A0A261G1U8</accession>
<organism evidence="4 5">
    <name type="scientific">Bifidobacterium aquikefiri</name>
    <dbReference type="NCBI Taxonomy" id="1653207"/>
    <lineage>
        <taxon>Bacteria</taxon>
        <taxon>Bacillati</taxon>
        <taxon>Actinomycetota</taxon>
        <taxon>Actinomycetes</taxon>
        <taxon>Bifidobacteriales</taxon>
        <taxon>Bifidobacteriaceae</taxon>
        <taxon>Bifidobacterium</taxon>
    </lineage>
</organism>
<comment type="caution">
    <text evidence="4">The sequence shown here is derived from an EMBL/GenBank/DDBJ whole genome shotgun (WGS) entry which is preliminary data.</text>
</comment>
<dbReference type="Gene3D" id="1.20.910.10">
    <property type="entry name" value="Heme oxygenase-like"/>
    <property type="match status" value="1"/>
</dbReference>
<dbReference type="EMBL" id="MWXA01000008">
    <property type="protein sequence ID" value="OZG65414.1"/>
    <property type="molecule type" value="Genomic_DNA"/>
</dbReference>
<evidence type="ECO:0000313" key="5">
    <source>
        <dbReference type="Proteomes" id="UP000216451"/>
    </source>
</evidence>
<dbReference type="CDD" id="cd19366">
    <property type="entry name" value="TenA_C_BhTenA-like"/>
    <property type="match status" value="1"/>
</dbReference>
<dbReference type="InterPro" id="IPR004305">
    <property type="entry name" value="Thiaminase-2/PQQC"/>
</dbReference>
<keyword evidence="2" id="KW-0784">Thiamine biosynthesis</keyword>
<evidence type="ECO:0000259" key="3">
    <source>
        <dbReference type="Pfam" id="PF03070"/>
    </source>
</evidence>
<dbReference type="GeneID" id="98296262"/>
<sequence>MSHIILQNEVPSTALPALHTQANADTASIAQFRPFLEKPNADFADFRTPLRNLPDSPIARRFYNAARQVWEEGYKQPFIRDLEAGSLTRARFTFYMLQDYLYLTDYAKVHALIMAKAQDDNIVEHMVEIQAAIAKERSSVHEVYVKEYGITMDEILHAKQSAFARAYTSNILSIAFSRPVLDILVAVLPCAWVYADYGRRLSLEAGDNLASNPYRTWVDIYASDDFWQGAVWLINTIDKLAMNISESEMDGLVDIFVTGVEHEYMFWSSAYDMS</sequence>
<dbReference type="Pfam" id="PF03070">
    <property type="entry name" value="TENA_THI-4"/>
    <property type="match status" value="1"/>
</dbReference>
<dbReference type="GO" id="GO:0009229">
    <property type="term" value="P:thiamine diphosphate biosynthetic process"/>
    <property type="evidence" value="ECO:0007669"/>
    <property type="project" value="UniProtKB-UniPathway"/>
</dbReference>
<proteinExistence type="inferred from homology"/>
<keyword evidence="2" id="KW-0378">Hydrolase</keyword>
<evidence type="ECO:0000256" key="1">
    <source>
        <dbReference type="ARBA" id="ARBA00004948"/>
    </source>
</evidence>
<dbReference type="InterPro" id="IPR050967">
    <property type="entry name" value="Thiamine_Salvage_TenA"/>
</dbReference>
<dbReference type="NCBIfam" id="TIGR04306">
    <property type="entry name" value="salvage_TenA"/>
    <property type="match status" value="1"/>
</dbReference>
<dbReference type="EC" id="3.5.99.2" evidence="2"/>